<dbReference type="AlphaFoldDB" id="A0A814CHU3"/>
<evidence type="ECO:0000313" key="2">
    <source>
        <dbReference type="EMBL" id="CAF0940428.1"/>
    </source>
</evidence>
<evidence type="ECO:0000313" key="3">
    <source>
        <dbReference type="EMBL" id="CAF3716993.1"/>
    </source>
</evidence>
<dbReference type="SUPFAM" id="SSF50998">
    <property type="entry name" value="Quinoprotein alcohol dehydrogenase-like"/>
    <property type="match status" value="1"/>
</dbReference>
<keyword evidence="1" id="KW-0732">Signal</keyword>
<evidence type="ECO:0000256" key="1">
    <source>
        <dbReference type="SAM" id="SignalP"/>
    </source>
</evidence>
<dbReference type="Proteomes" id="UP000663829">
    <property type="component" value="Unassembled WGS sequence"/>
</dbReference>
<sequence>MRSFLITIIILVATSISEARQEPTHLVHGLFDNSDQTHVFYGSLDLDIPQFNIFNSLSINDVGDPSKGKYPVTPFTYDPNNDVAYMAAPNNQNRTILSVINATSGALLSNFSSIPNTIVSLQYDIFQKQLFAHTETDSENVTQVVEIDTASGNVKQILGAIRGAKPTHISSYCPICRKYFLIVLQDQDFVYLAVNTSDGGGISWEAVMNFTPVSMRFDYKTFTMYTAYINHTDDISSLVGIINRTLGGISKVVGTISDDPSLVVTSLSAYDVAENIYYASDVLSWPYSAGVSYVNVNTSQGKWIPLARDRYNSHAWFVKQFVH</sequence>
<dbReference type="Proteomes" id="UP000681722">
    <property type="component" value="Unassembled WGS sequence"/>
</dbReference>
<gene>
    <name evidence="2" type="ORF">GPM918_LOCUS10678</name>
    <name evidence="3" type="ORF">SRO942_LOCUS10679</name>
</gene>
<feature type="signal peptide" evidence="1">
    <location>
        <begin position="1"/>
        <end position="19"/>
    </location>
</feature>
<evidence type="ECO:0000313" key="4">
    <source>
        <dbReference type="Proteomes" id="UP000663829"/>
    </source>
</evidence>
<dbReference type="EMBL" id="CAJOBC010002128">
    <property type="protein sequence ID" value="CAF3716993.1"/>
    <property type="molecule type" value="Genomic_DNA"/>
</dbReference>
<dbReference type="EMBL" id="CAJNOQ010002128">
    <property type="protein sequence ID" value="CAF0940428.1"/>
    <property type="molecule type" value="Genomic_DNA"/>
</dbReference>
<dbReference type="InterPro" id="IPR011047">
    <property type="entry name" value="Quinoprotein_ADH-like_sf"/>
</dbReference>
<protein>
    <submittedName>
        <fullName evidence="2">Uncharacterized protein</fullName>
    </submittedName>
</protein>
<feature type="chain" id="PRO_5036409926" evidence="1">
    <location>
        <begin position="20"/>
        <end position="323"/>
    </location>
</feature>
<reference evidence="2" key="1">
    <citation type="submission" date="2021-02" db="EMBL/GenBank/DDBJ databases">
        <authorList>
            <person name="Nowell W R."/>
        </authorList>
    </citation>
    <scope>NUCLEOTIDE SEQUENCE</scope>
</reference>
<comment type="caution">
    <text evidence="2">The sequence shown here is derived from an EMBL/GenBank/DDBJ whole genome shotgun (WGS) entry which is preliminary data.</text>
</comment>
<accession>A0A814CHU3</accession>
<keyword evidence="4" id="KW-1185">Reference proteome</keyword>
<dbReference type="OrthoDB" id="9984374at2759"/>
<proteinExistence type="predicted"/>
<name>A0A814CHU3_9BILA</name>
<organism evidence="2 4">
    <name type="scientific">Didymodactylos carnosus</name>
    <dbReference type="NCBI Taxonomy" id="1234261"/>
    <lineage>
        <taxon>Eukaryota</taxon>
        <taxon>Metazoa</taxon>
        <taxon>Spiralia</taxon>
        <taxon>Gnathifera</taxon>
        <taxon>Rotifera</taxon>
        <taxon>Eurotatoria</taxon>
        <taxon>Bdelloidea</taxon>
        <taxon>Philodinida</taxon>
        <taxon>Philodinidae</taxon>
        <taxon>Didymodactylos</taxon>
    </lineage>
</organism>